<dbReference type="InterPro" id="IPR012001">
    <property type="entry name" value="Thiamin_PyroP_enz_TPP-bd_dom"/>
</dbReference>
<feature type="domain" description="Menaquinone biosynthesis protein MenD middle" evidence="13">
    <location>
        <begin position="858"/>
        <end position="990"/>
    </location>
</feature>
<dbReference type="HAMAP" id="MF_01659">
    <property type="entry name" value="MenD"/>
    <property type="match status" value="1"/>
</dbReference>
<dbReference type="Gene3D" id="3.40.50.970">
    <property type="match status" value="2"/>
</dbReference>
<keyword evidence="15" id="KW-1185">Reference proteome</keyword>
<evidence type="ECO:0000256" key="3">
    <source>
        <dbReference type="ARBA" id="ARBA00012824"/>
    </source>
</evidence>
<dbReference type="Gene3D" id="3.40.50.1220">
    <property type="entry name" value="TPP-binding domain"/>
    <property type="match status" value="1"/>
</dbReference>
<evidence type="ECO:0000256" key="1">
    <source>
        <dbReference type="ARBA" id="ARBA00000799"/>
    </source>
</evidence>
<comment type="similarity">
    <text evidence="2">Belongs to the isochorismate synthase family.</text>
</comment>
<dbReference type="InterPro" id="IPR015890">
    <property type="entry name" value="Chorismate_C"/>
</dbReference>
<dbReference type="GO" id="GO:0070204">
    <property type="term" value="F:2-succinyl-5-enolpyruvyl-6-hydroxy-3-cyclohexene-1-carboxylic-acid synthase activity"/>
    <property type="evidence" value="ECO:0007669"/>
    <property type="project" value="InterPro"/>
</dbReference>
<keyword evidence="9" id="KW-0413">Isomerase</keyword>
<dbReference type="InterPro" id="IPR029061">
    <property type="entry name" value="THDP-binding"/>
</dbReference>
<accession>A0A2V3IS28</accession>
<dbReference type="InterPro" id="IPR004433">
    <property type="entry name" value="MenaQ_synth_MenD"/>
</dbReference>
<sequence>MTEQLSISFQCALNKLWDWTEYAACRIGEAEESGSQYPRAHRKRIQIEVCFKTALVWLRAQPHAQKLYFRSRDNTFEIAAVGFSHVSSDDVFRKQTHQDLVSILNPEHPEMKFYGASRFDSLAENATDLEWQDYSGYTFVLPAVELYRDVTNDFYLAVNYYPPSGISVLFEALRVLVPLATYLQTARQSSLIPTADQVLDLPGYGSWEASMERILKHLKDKQYHKLVLARRKVFEFQDMARPDPIHVLAALDETDKKRHVIKSKTSPQNLSRIDTGSVESCREGLYASRDANILEETCDVQRSYAFCLQVADGRAFISHTPETLFRIAGGELKTEALAGTVRRGPDEEEAFEIGQLFSEKNLDEHGFVVRHVTNTLSECNLDAETWGPHVRKLARLMHLVTNIESRIPYTPSCISDTIYQVLHRLHPTPAVCGAPCEKARSEIRELEGFDRGLFAGPLGWFSRDAAEFCVAIRSAVFYGNKVVAFAGSGIVPGSEAKSEWDETELKMSAFSDLFSIRSEMDYLSNNCQTGIVQHGLTNGFQNSAEDSFPSDRKTGAFTISSSVRDNCLVRIQHLTMNSEHEKSAKTLPLRSIETRVGTSGGQMSAVVSQLGKLPNLNAVWSFCCVEELCRNGIDTFFIAPGSRSAPLAVAVVTSRHARYFVSHDERGAGFLAVGYARGTSRAAVVITSSGTAVANLLPAAVEAYSDSLPVILLTADRPPELRDIGANQTIDQVGVFGKYVLWSVDVPCPSEEIPLGYLLKRVDTAVRMSGSFTCSRQQQPQGPVHINMMFRENLAPDEQVWNRSYLRTAGSRWLKSLCPSTTYQAGGVKATQTYIERKRPSTFLLHHGFSVLLKSVMNEYKGVIITAGGCGAVRTEGEVIALREIASLLDWPVISDVCGGLRLGTDVPNVIHYANLMFSSAFFRSQHSFRVVLQFGERITSKSILKLIEECSRDNESFLHALVSPSSKCSDSALTVTHRVECDVSEFLIMMKSVANSPQEVGHSTSLCNGKHGHGDLKSSSSKLKALTEVSTSIDKLLDEATGVLKEEFLTEPGCARVITRSILAPCALFIGNSMPIRDFDQFSFARTEGGKLRVAANRGASGIDGLVSTGIGFGIGLNLDVVIILGDMSMIHDLNALHLLREHGEQLPIRVTVIVINNGGGGIFSMLPISKHPDVFSPVFDTPHSLDFRSVCCMFGIEYIPAKTAADLSAAISRVHQRHCLIEAIVSKDHQVNAALHEKLRKIVDQGVGRTVSKSGPESNST</sequence>
<dbReference type="Proteomes" id="UP000247409">
    <property type="component" value="Unassembled WGS sequence"/>
</dbReference>
<keyword evidence="5" id="KW-0479">Metal-binding</keyword>
<dbReference type="STRING" id="448386.A0A2V3IS28"/>
<feature type="domain" description="Chorismate-utilising enzyme C-terminal" evidence="10">
    <location>
        <begin position="301"/>
        <end position="506"/>
    </location>
</feature>
<dbReference type="CDD" id="cd02009">
    <property type="entry name" value="TPP_SHCHC_synthase"/>
    <property type="match status" value="1"/>
</dbReference>
<dbReference type="CDD" id="cd07037">
    <property type="entry name" value="TPP_PYR_MenD"/>
    <property type="match status" value="1"/>
</dbReference>
<dbReference type="GO" id="GO:0008909">
    <property type="term" value="F:isochorismate synthase activity"/>
    <property type="evidence" value="ECO:0007669"/>
    <property type="project" value="UniProtKB-EC"/>
</dbReference>
<gene>
    <name evidence="14" type="ORF">BWQ96_06376</name>
</gene>
<dbReference type="InterPro" id="IPR011766">
    <property type="entry name" value="TPP_enzyme_TPP-bd"/>
</dbReference>
<evidence type="ECO:0000256" key="2">
    <source>
        <dbReference type="ARBA" id="ARBA00005297"/>
    </source>
</evidence>
<dbReference type="EC" id="5.4.4.2" evidence="3"/>
<evidence type="ECO:0000313" key="15">
    <source>
        <dbReference type="Proteomes" id="UP000247409"/>
    </source>
</evidence>
<dbReference type="EMBL" id="NBIV01000108">
    <property type="protein sequence ID" value="PXF43910.1"/>
    <property type="molecule type" value="Genomic_DNA"/>
</dbReference>
<dbReference type="NCBIfam" id="TIGR00173">
    <property type="entry name" value="menD"/>
    <property type="match status" value="1"/>
</dbReference>
<dbReference type="Pfam" id="PF02775">
    <property type="entry name" value="TPP_enzyme_C"/>
    <property type="match status" value="1"/>
</dbReference>
<organism evidence="14 15">
    <name type="scientific">Gracilariopsis chorda</name>
    <dbReference type="NCBI Taxonomy" id="448386"/>
    <lineage>
        <taxon>Eukaryota</taxon>
        <taxon>Rhodophyta</taxon>
        <taxon>Florideophyceae</taxon>
        <taxon>Rhodymeniophycidae</taxon>
        <taxon>Gracilariales</taxon>
        <taxon>Gracilariaceae</taxon>
        <taxon>Gracilariopsis</taxon>
    </lineage>
</organism>
<dbReference type="AlphaFoldDB" id="A0A2V3IS28"/>
<dbReference type="Pfam" id="PF02776">
    <property type="entry name" value="TPP_enzyme_N"/>
    <property type="match status" value="1"/>
</dbReference>
<dbReference type="GO" id="GO:0046872">
    <property type="term" value="F:metal ion binding"/>
    <property type="evidence" value="ECO:0007669"/>
    <property type="project" value="UniProtKB-KW"/>
</dbReference>
<evidence type="ECO:0000259" key="12">
    <source>
        <dbReference type="Pfam" id="PF02776"/>
    </source>
</evidence>
<evidence type="ECO:0000259" key="11">
    <source>
        <dbReference type="Pfam" id="PF02775"/>
    </source>
</evidence>
<keyword evidence="7" id="KW-0786">Thiamine pyrophosphate</keyword>
<keyword evidence="8" id="KW-0464">Manganese</keyword>
<dbReference type="Pfam" id="PF00425">
    <property type="entry name" value="Chorismate_bind"/>
    <property type="match status" value="1"/>
</dbReference>
<dbReference type="GO" id="GO:0030976">
    <property type="term" value="F:thiamine pyrophosphate binding"/>
    <property type="evidence" value="ECO:0007669"/>
    <property type="project" value="InterPro"/>
</dbReference>
<dbReference type="SUPFAM" id="SSF56322">
    <property type="entry name" value="ADC synthase"/>
    <property type="match status" value="2"/>
</dbReference>
<dbReference type="InterPro" id="IPR005801">
    <property type="entry name" value="ADC_synthase"/>
</dbReference>
<keyword evidence="6" id="KW-0460">Magnesium</keyword>
<evidence type="ECO:0000256" key="6">
    <source>
        <dbReference type="ARBA" id="ARBA00022842"/>
    </source>
</evidence>
<evidence type="ECO:0000256" key="9">
    <source>
        <dbReference type="ARBA" id="ARBA00023235"/>
    </source>
</evidence>
<evidence type="ECO:0000259" key="13">
    <source>
        <dbReference type="Pfam" id="PF16582"/>
    </source>
</evidence>
<dbReference type="InterPro" id="IPR032264">
    <property type="entry name" value="MenD_middle"/>
</dbReference>
<proteinExistence type="inferred from homology"/>
<dbReference type="SUPFAM" id="SSF52518">
    <property type="entry name" value="Thiamin diphosphate-binding fold (THDP-binding)"/>
    <property type="match status" value="2"/>
</dbReference>
<comment type="caution">
    <text evidence="14">The sequence shown here is derived from an EMBL/GenBank/DDBJ whole genome shotgun (WGS) entry which is preliminary data.</text>
</comment>
<feature type="domain" description="Thiamine pyrophosphate enzyme TPP-binding" evidence="11">
    <location>
        <begin position="1106"/>
        <end position="1221"/>
    </location>
</feature>
<evidence type="ECO:0000256" key="4">
    <source>
        <dbReference type="ARBA" id="ARBA00022679"/>
    </source>
</evidence>
<reference evidence="14 15" key="1">
    <citation type="journal article" date="2018" name="Mol. Biol. Evol.">
        <title>Analysis of the draft genome of the red seaweed Gracilariopsis chorda provides insights into genome size evolution in Rhodophyta.</title>
        <authorList>
            <person name="Lee J."/>
            <person name="Yang E.C."/>
            <person name="Graf L."/>
            <person name="Yang J.H."/>
            <person name="Qiu H."/>
            <person name="Zel Zion U."/>
            <person name="Chan C.X."/>
            <person name="Stephens T.G."/>
            <person name="Weber A.P.M."/>
            <person name="Boo G.H."/>
            <person name="Boo S.M."/>
            <person name="Kim K.M."/>
            <person name="Shin Y."/>
            <person name="Jung M."/>
            <person name="Lee S.J."/>
            <person name="Yim H.S."/>
            <person name="Lee J.H."/>
            <person name="Bhattacharya D."/>
            <person name="Yoon H.S."/>
        </authorList>
    </citation>
    <scope>NUCLEOTIDE SEQUENCE [LARGE SCALE GENOMIC DNA]</scope>
    <source>
        <strain evidence="14 15">SKKU-2015</strain>
        <tissue evidence="14">Whole body</tissue>
    </source>
</reference>
<comment type="catalytic activity">
    <reaction evidence="1">
        <text>chorismate = isochorismate</text>
        <dbReference type="Rhea" id="RHEA:18985"/>
        <dbReference type="ChEBI" id="CHEBI:29748"/>
        <dbReference type="ChEBI" id="CHEBI:29780"/>
        <dbReference type="EC" id="5.4.4.2"/>
    </reaction>
</comment>
<dbReference type="OrthoDB" id="8119704at2759"/>
<evidence type="ECO:0000259" key="10">
    <source>
        <dbReference type="Pfam" id="PF00425"/>
    </source>
</evidence>
<evidence type="ECO:0000256" key="8">
    <source>
        <dbReference type="ARBA" id="ARBA00023211"/>
    </source>
</evidence>
<keyword evidence="4" id="KW-0808">Transferase</keyword>
<dbReference type="InterPro" id="IPR004561">
    <property type="entry name" value="IsoChor_synthase"/>
</dbReference>
<evidence type="ECO:0000313" key="14">
    <source>
        <dbReference type="EMBL" id="PXF43910.1"/>
    </source>
</evidence>
<dbReference type="PANTHER" id="PTHR42916">
    <property type="entry name" value="2-SUCCINYL-5-ENOLPYRUVYL-6-HYDROXY-3-CYCLOHEXENE-1-CARBOXYLATE SYNTHASE"/>
    <property type="match status" value="1"/>
</dbReference>
<name>A0A2V3IS28_9FLOR</name>
<dbReference type="Pfam" id="PF16582">
    <property type="entry name" value="TPP_enzyme_M_2"/>
    <property type="match status" value="1"/>
</dbReference>
<dbReference type="NCBIfam" id="TIGR00543">
    <property type="entry name" value="isochor_syn"/>
    <property type="match status" value="1"/>
</dbReference>
<evidence type="ECO:0000256" key="7">
    <source>
        <dbReference type="ARBA" id="ARBA00023052"/>
    </source>
</evidence>
<feature type="domain" description="Thiamine pyrophosphate enzyme N-terminal TPP-binding" evidence="12">
    <location>
        <begin position="626"/>
        <end position="734"/>
    </location>
</feature>
<dbReference type="PANTHER" id="PTHR42916:SF1">
    <property type="entry name" value="PROTEIN PHYLLO, CHLOROPLASTIC"/>
    <property type="match status" value="1"/>
</dbReference>
<evidence type="ECO:0000256" key="5">
    <source>
        <dbReference type="ARBA" id="ARBA00022723"/>
    </source>
</evidence>
<dbReference type="GO" id="GO:0009234">
    <property type="term" value="P:menaquinone biosynthetic process"/>
    <property type="evidence" value="ECO:0007669"/>
    <property type="project" value="InterPro"/>
</dbReference>
<dbReference type="Gene3D" id="3.60.120.10">
    <property type="entry name" value="Anthranilate synthase"/>
    <property type="match status" value="2"/>
</dbReference>
<protein>
    <recommendedName>
        <fullName evidence="3">isochorismate synthase</fullName>
        <ecNumber evidence="3">5.4.4.2</ecNumber>
    </recommendedName>
</protein>